<dbReference type="EnsemblProtists" id="EOD10707">
    <property type="protein sequence ID" value="EOD10707"/>
    <property type="gene ID" value="EMIHUDRAFT_437825"/>
</dbReference>
<dbReference type="OMA" id="VERENVC"/>
<evidence type="ECO:0000313" key="1">
    <source>
        <dbReference type="EnsemblProtists" id="EOD10707"/>
    </source>
</evidence>
<evidence type="ECO:0000313" key="2">
    <source>
        <dbReference type="Proteomes" id="UP000013827"/>
    </source>
</evidence>
<dbReference type="GeneID" id="17256762"/>
<proteinExistence type="predicted"/>
<dbReference type="PaxDb" id="2903-EOD10707"/>
<reference evidence="1" key="2">
    <citation type="submission" date="2024-10" db="UniProtKB">
        <authorList>
            <consortium name="EnsemblProtists"/>
        </authorList>
    </citation>
    <scope>IDENTIFICATION</scope>
</reference>
<dbReference type="HOGENOM" id="CLU_1557340_0_0_1"/>
<dbReference type="Proteomes" id="UP000013827">
    <property type="component" value="Unassembled WGS sequence"/>
</dbReference>
<dbReference type="KEGG" id="ehx:EMIHUDRAFT_437825"/>
<dbReference type="AlphaFoldDB" id="A0A0D3IHH2"/>
<dbReference type="eggNOG" id="ENOG502SCXY">
    <property type="taxonomic scope" value="Eukaryota"/>
</dbReference>
<reference evidence="2" key="1">
    <citation type="journal article" date="2013" name="Nature">
        <title>Pan genome of the phytoplankton Emiliania underpins its global distribution.</title>
        <authorList>
            <person name="Read B.A."/>
            <person name="Kegel J."/>
            <person name="Klute M.J."/>
            <person name="Kuo A."/>
            <person name="Lefebvre S.C."/>
            <person name="Maumus F."/>
            <person name="Mayer C."/>
            <person name="Miller J."/>
            <person name="Monier A."/>
            <person name="Salamov A."/>
            <person name="Young J."/>
            <person name="Aguilar M."/>
            <person name="Claverie J.M."/>
            <person name="Frickenhaus S."/>
            <person name="Gonzalez K."/>
            <person name="Herman E.K."/>
            <person name="Lin Y.C."/>
            <person name="Napier J."/>
            <person name="Ogata H."/>
            <person name="Sarno A.F."/>
            <person name="Shmutz J."/>
            <person name="Schroeder D."/>
            <person name="de Vargas C."/>
            <person name="Verret F."/>
            <person name="von Dassow P."/>
            <person name="Valentin K."/>
            <person name="Van de Peer Y."/>
            <person name="Wheeler G."/>
            <person name="Dacks J.B."/>
            <person name="Delwiche C.F."/>
            <person name="Dyhrman S.T."/>
            <person name="Glockner G."/>
            <person name="John U."/>
            <person name="Richards T."/>
            <person name="Worden A.Z."/>
            <person name="Zhang X."/>
            <person name="Grigoriev I.V."/>
            <person name="Allen A.E."/>
            <person name="Bidle K."/>
            <person name="Borodovsky M."/>
            <person name="Bowler C."/>
            <person name="Brownlee C."/>
            <person name="Cock J.M."/>
            <person name="Elias M."/>
            <person name="Gladyshev V.N."/>
            <person name="Groth M."/>
            <person name="Guda C."/>
            <person name="Hadaegh A."/>
            <person name="Iglesias-Rodriguez M.D."/>
            <person name="Jenkins J."/>
            <person name="Jones B.M."/>
            <person name="Lawson T."/>
            <person name="Leese F."/>
            <person name="Lindquist E."/>
            <person name="Lobanov A."/>
            <person name="Lomsadze A."/>
            <person name="Malik S.B."/>
            <person name="Marsh M.E."/>
            <person name="Mackinder L."/>
            <person name="Mock T."/>
            <person name="Mueller-Roeber B."/>
            <person name="Pagarete A."/>
            <person name="Parker M."/>
            <person name="Probert I."/>
            <person name="Quesneville H."/>
            <person name="Raines C."/>
            <person name="Rensing S.A."/>
            <person name="Riano-Pachon D.M."/>
            <person name="Richier S."/>
            <person name="Rokitta S."/>
            <person name="Shiraiwa Y."/>
            <person name="Soanes D.M."/>
            <person name="van der Giezen M."/>
            <person name="Wahlund T.M."/>
            <person name="Williams B."/>
            <person name="Wilson W."/>
            <person name="Wolfe G."/>
            <person name="Wurch L.L."/>
        </authorList>
    </citation>
    <scope>NUCLEOTIDE SEQUENCE</scope>
</reference>
<accession>A0A0D3IHH2</accession>
<protein>
    <submittedName>
        <fullName evidence="1">Uncharacterized protein</fullName>
    </submittedName>
</protein>
<name>A0A0D3IHH2_EMIH1</name>
<dbReference type="RefSeq" id="XP_005763136.1">
    <property type="nucleotide sequence ID" value="XM_005763079.1"/>
</dbReference>
<organism evidence="1 2">
    <name type="scientific">Emiliania huxleyi (strain CCMP1516)</name>
    <dbReference type="NCBI Taxonomy" id="280463"/>
    <lineage>
        <taxon>Eukaryota</taxon>
        <taxon>Haptista</taxon>
        <taxon>Haptophyta</taxon>
        <taxon>Prymnesiophyceae</taxon>
        <taxon>Isochrysidales</taxon>
        <taxon>Noelaerhabdaceae</taxon>
        <taxon>Emiliania</taxon>
    </lineage>
</organism>
<sequence length="165" mass="17941">MSAPIQQPFERKEYDVTNTLANTIAAMCGWPCALMNKQQLILEPEEAVLITSTMCDTNTQRRPYGELGSVDKSSTCGCCVGVSSGLGAMQPGCNCEEELVAEIVEELKKRMKTRGDTGQIQRAEQQLTEIMKVQSDMAALNSKVDAILAHLEISAPVPQAMAVPY</sequence>
<keyword evidence="2" id="KW-1185">Reference proteome</keyword>